<feature type="region of interest" description="Disordered" evidence="1">
    <location>
        <begin position="365"/>
        <end position="400"/>
    </location>
</feature>
<name>A0A1D8MK64_9VIRU</name>
<organism evidence="2">
    <name type="scientific">uncultured virus</name>
    <dbReference type="NCBI Taxonomy" id="340016"/>
    <lineage>
        <taxon>Viruses</taxon>
        <taxon>environmental samples</taxon>
    </lineage>
</organism>
<evidence type="ECO:0000313" key="2">
    <source>
        <dbReference type="EMBL" id="AOV86312.1"/>
    </source>
</evidence>
<protein>
    <submittedName>
        <fullName evidence="2">Hypothetical capsid protein</fullName>
    </submittedName>
</protein>
<proteinExistence type="predicted"/>
<accession>A0A1D8MK64</accession>
<dbReference type="EMBL" id="KX259444">
    <property type="protein sequence ID" value="AOV86312.1"/>
    <property type="molecule type" value="Genomic_DNA"/>
</dbReference>
<evidence type="ECO:0000256" key="1">
    <source>
        <dbReference type="SAM" id="MobiDB-lite"/>
    </source>
</evidence>
<sequence>MPRRYVYKGGRGGRAGAIRRRKGAGRSFRRGGRYGVRRVGRRRRGYAGRRSFFPKSVTKFARGGFSAQVHREVFHLLEDDNKTGGGRGRIQVDFYQETFNDMRTVMNALIANGNLQATSATAAEAYNTGNFSGGVWTDISTGVLFLNNTTTNQAYLKFKRSMGFVTIMNPNAYDVTFKMERYGWAKGFQGISQTDDLREFLKYELMSYFVTSVDTDATGVAANVEYPQNFNIPAAGALNGTGPAAWQGHTGLDHYMGRRLIRRLSSRKWRILKSGGSITYRITRPGVMYPMQQDYWFYYRQFDFLLRFLWKTSFLYIGRTTEDQIQIQRYDPNLGMKYSQIYQAEFGQFSTPGKFRVINRQPTRTRDAFPAPSANNKVSQPQRGGGTIFIEGESAMNPQP</sequence>
<feature type="compositionally biased region" description="Polar residues" evidence="1">
    <location>
        <begin position="373"/>
        <end position="382"/>
    </location>
</feature>
<reference evidence="2" key="1">
    <citation type="submission" date="2016-05" db="EMBL/GenBank/DDBJ databases">
        <title>Viral Hybridization Blurs Taxonomic Lines in a Wastewater Treatment Plant.</title>
        <authorList>
            <person name="Pearson V.M.M."/>
            <person name="Caudle S.B."/>
            <person name="Rokyta D.R."/>
        </authorList>
    </citation>
    <scope>NUCLEOTIDE SEQUENCE</scope>
    <source>
        <strain evidence="2">Wastewater_Circular_Virus_FL51</strain>
    </source>
</reference>